<dbReference type="Proteomes" id="UP000726737">
    <property type="component" value="Unassembled WGS sequence"/>
</dbReference>
<dbReference type="Pfam" id="PF02221">
    <property type="entry name" value="E1_DerP2_DerF2"/>
    <property type="match status" value="1"/>
</dbReference>
<accession>A0A9P6TTZ1</accession>
<keyword evidence="4" id="KW-1185">Reference proteome</keyword>
<proteinExistence type="predicted"/>
<sequence>MNVTSFSVSPYPLCVGQNACFTATGTLLHPIIRSASLSIVGKYLGRVVYTDNHDLCDLLATWGQICPIATSVTSITACVIVKSTAPVGIPIALTIKATNGNGNLLFCQVATVTVVNCF</sequence>
<dbReference type="SUPFAM" id="SSF81296">
    <property type="entry name" value="E set domains"/>
    <property type="match status" value="1"/>
</dbReference>
<dbReference type="AlphaFoldDB" id="A0A9P6TTZ1"/>
<organism evidence="3 4">
    <name type="scientific">Mortierella polycephala</name>
    <dbReference type="NCBI Taxonomy" id="41804"/>
    <lineage>
        <taxon>Eukaryota</taxon>
        <taxon>Fungi</taxon>
        <taxon>Fungi incertae sedis</taxon>
        <taxon>Mucoromycota</taxon>
        <taxon>Mortierellomycotina</taxon>
        <taxon>Mortierellomycetes</taxon>
        <taxon>Mortierellales</taxon>
        <taxon>Mortierellaceae</taxon>
        <taxon>Mortierella</taxon>
    </lineage>
</organism>
<reference evidence="3" key="1">
    <citation type="journal article" date="2020" name="Fungal Divers.">
        <title>Resolving the Mortierellaceae phylogeny through synthesis of multi-gene phylogenetics and phylogenomics.</title>
        <authorList>
            <person name="Vandepol N."/>
            <person name="Liber J."/>
            <person name="Desiro A."/>
            <person name="Na H."/>
            <person name="Kennedy M."/>
            <person name="Barry K."/>
            <person name="Grigoriev I.V."/>
            <person name="Miller A.N."/>
            <person name="O'Donnell K."/>
            <person name="Stajich J.E."/>
            <person name="Bonito G."/>
        </authorList>
    </citation>
    <scope>NUCLEOTIDE SEQUENCE</scope>
    <source>
        <strain evidence="3">KOD948</strain>
    </source>
</reference>
<evidence type="ECO:0000256" key="1">
    <source>
        <dbReference type="ARBA" id="ARBA00016056"/>
    </source>
</evidence>
<name>A0A9P6TTZ1_9FUNG</name>
<dbReference type="InterPro" id="IPR003172">
    <property type="entry name" value="ML_dom"/>
</dbReference>
<gene>
    <name evidence="3" type="ORF">BG011_003227</name>
</gene>
<dbReference type="EMBL" id="JAAAJA010002152">
    <property type="protein sequence ID" value="KAG0242928.1"/>
    <property type="molecule type" value="Genomic_DNA"/>
</dbReference>
<dbReference type="OrthoDB" id="2405630at2759"/>
<protein>
    <recommendedName>
        <fullName evidence="1">Phosphatidylglycerol/phosphatidylinositol transfer protein</fullName>
    </recommendedName>
</protein>
<comment type="caution">
    <text evidence="3">The sequence shown here is derived from an EMBL/GenBank/DDBJ whole genome shotgun (WGS) entry which is preliminary data.</text>
</comment>
<evidence type="ECO:0000313" key="4">
    <source>
        <dbReference type="Proteomes" id="UP000726737"/>
    </source>
</evidence>
<evidence type="ECO:0000313" key="3">
    <source>
        <dbReference type="EMBL" id="KAG0242928.1"/>
    </source>
</evidence>
<evidence type="ECO:0000259" key="2">
    <source>
        <dbReference type="SMART" id="SM00737"/>
    </source>
</evidence>
<dbReference type="SMART" id="SM00737">
    <property type="entry name" value="ML"/>
    <property type="match status" value="1"/>
</dbReference>
<feature type="domain" description="MD-2-related lipid-recognition" evidence="2">
    <location>
        <begin position="2"/>
        <end position="112"/>
    </location>
</feature>
<dbReference type="InterPro" id="IPR014756">
    <property type="entry name" value="Ig_E-set"/>
</dbReference>